<dbReference type="InterPro" id="IPR028082">
    <property type="entry name" value="Peripla_BP_I"/>
</dbReference>
<sequence>MSNKLLPALFAATLGIASLSACSDDSAAGSSTEKKSVTLGFVNGATTEFHTCLQKAIESEASTEGAKVITANSKQDPAAELSNIEDMISRNVSALIVQTVNVDALKNDIAKAKSANIPIFMTSVITSDTTDILGAVVVDLKALGALDAGWIAKDAGSAEVEAGVIAGAPGAASDLMSAGFTGALPANVKVVANQPGMFNRAKAQDVAENMIQAHPDLKYAFVANEDMAFGAYQAFQAAGKDVKIVTANGTDAGLAAVKDGKFSATVANSATDIGQLAVKNTLTLLNEGQADKIANIKISLITKDNLSEAPKYCLA</sequence>
<dbReference type="Proteomes" id="UP000623608">
    <property type="component" value="Unassembled WGS sequence"/>
</dbReference>
<proteinExistence type="inferred from homology"/>
<evidence type="ECO:0000256" key="3">
    <source>
        <dbReference type="ARBA" id="ARBA00022729"/>
    </source>
</evidence>
<comment type="caution">
    <text evidence="6">The sequence shown here is derived from an EMBL/GenBank/DDBJ whole genome shotgun (WGS) entry which is preliminary data.</text>
</comment>
<evidence type="ECO:0000256" key="2">
    <source>
        <dbReference type="ARBA" id="ARBA00007639"/>
    </source>
</evidence>
<dbReference type="CDD" id="cd01536">
    <property type="entry name" value="PBP1_ABC_sugar_binding-like"/>
    <property type="match status" value="1"/>
</dbReference>
<feature type="chain" id="PRO_5039592676" evidence="4">
    <location>
        <begin position="24"/>
        <end position="315"/>
    </location>
</feature>
<keyword evidence="7" id="KW-1185">Reference proteome</keyword>
<evidence type="ECO:0000313" key="7">
    <source>
        <dbReference type="Proteomes" id="UP000623608"/>
    </source>
</evidence>
<dbReference type="PANTHER" id="PTHR46847">
    <property type="entry name" value="D-ALLOSE-BINDING PERIPLASMIC PROTEIN-RELATED"/>
    <property type="match status" value="1"/>
</dbReference>
<dbReference type="PROSITE" id="PS51257">
    <property type="entry name" value="PROKAR_LIPOPROTEIN"/>
    <property type="match status" value="1"/>
</dbReference>
<reference evidence="6" key="1">
    <citation type="submission" date="2021-01" db="EMBL/GenBank/DDBJ databases">
        <title>Whole genome shotgun sequence of Actinoplanes tereljensis NBRC 105297.</title>
        <authorList>
            <person name="Komaki H."/>
            <person name="Tamura T."/>
        </authorList>
    </citation>
    <scope>NUCLEOTIDE SEQUENCE</scope>
    <source>
        <strain evidence="6">NBRC 105297</strain>
    </source>
</reference>
<dbReference type="Pfam" id="PF13407">
    <property type="entry name" value="Peripla_BP_4"/>
    <property type="match status" value="1"/>
</dbReference>
<name>A0A919NLV6_9ACTN</name>
<feature type="signal peptide" evidence="4">
    <location>
        <begin position="1"/>
        <end position="23"/>
    </location>
</feature>
<keyword evidence="3 4" id="KW-0732">Signal</keyword>
<evidence type="ECO:0000313" key="6">
    <source>
        <dbReference type="EMBL" id="GIF20351.1"/>
    </source>
</evidence>
<evidence type="ECO:0000259" key="5">
    <source>
        <dbReference type="Pfam" id="PF13407"/>
    </source>
</evidence>
<dbReference type="RefSeq" id="WP_203805923.1">
    <property type="nucleotide sequence ID" value="NZ_BOMY01000022.1"/>
</dbReference>
<dbReference type="Gene3D" id="3.40.50.2300">
    <property type="match status" value="2"/>
</dbReference>
<accession>A0A919NLV6</accession>
<feature type="domain" description="Periplasmic binding protein" evidence="5">
    <location>
        <begin position="44"/>
        <end position="288"/>
    </location>
</feature>
<dbReference type="GO" id="GO:0030246">
    <property type="term" value="F:carbohydrate binding"/>
    <property type="evidence" value="ECO:0007669"/>
    <property type="project" value="UniProtKB-ARBA"/>
</dbReference>
<evidence type="ECO:0000256" key="1">
    <source>
        <dbReference type="ARBA" id="ARBA00004196"/>
    </source>
</evidence>
<evidence type="ECO:0000256" key="4">
    <source>
        <dbReference type="SAM" id="SignalP"/>
    </source>
</evidence>
<dbReference type="PANTHER" id="PTHR46847:SF1">
    <property type="entry name" value="D-ALLOSE-BINDING PERIPLASMIC PROTEIN-RELATED"/>
    <property type="match status" value="1"/>
</dbReference>
<dbReference type="AlphaFoldDB" id="A0A919NLV6"/>
<protein>
    <submittedName>
        <fullName evidence="6">D-ribose ABC transporter substrate-binding protein</fullName>
    </submittedName>
</protein>
<dbReference type="EMBL" id="BOMY01000022">
    <property type="protein sequence ID" value="GIF20351.1"/>
    <property type="molecule type" value="Genomic_DNA"/>
</dbReference>
<comment type="similarity">
    <text evidence="2">Belongs to the bacterial solute-binding protein 2 family.</text>
</comment>
<comment type="subcellular location">
    <subcellularLocation>
        <location evidence="1">Cell envelope</location>
    </subcellularLocation>
</comment>
<organism evidence="6 7">
    <name type="scientific">Paractinoplanes tereljensis</name>
    <dbReference type="NCBI Taxonomy" id="571912"/>
    <lineage>
        <taxon>Bacteria</taxon>
        <taxon>Bacillati</taxon>
        <taxon>Actinomycetota</taxon>
        <taxon>Actinomycetes</taxon>
        <taxon>Micromonosporales</taxon>
        <taxon>Micromonosporaceae</taxon>
        <taxon>Paractinoplanes</taxon>
    </lineage>
</organism>
<gene>
    <name evidence="6" type="primary">rbsB_2</name>
    <name evidence="6" type="ORF">Ate02nite_30810</name>
</gene>
<dbReference type="GO" id="GO:0030313">
    <property type="term" value="C:cell envelope"/>
    <property type="evidence" value="ECO:0007669"/>
    <property type="project" value="UniProtKB-SubCell"/>
</dbReference>
<dbReference type="SUPFAM" id="SSF53822">
    <property type="entry name" value="Periplasmic binding protein-like I"/>
    <property type="match status" value="1"/>
</dbReference>
<dbReference type="InterPro" id="IPR025997">
    <property type="entry name" value="SBP_2_dom"/>
</dbReference>